<evidence type="ECO:0000259" key="6">
    <source>
        <dbReference type="Pfam" id="PF01423"/>
    </source>
</evidence>
<dbReference type="GO" id="GO:0005730">
    <property type="term" value="C:nucleolus"/>
    <property type="evidence" value="ECO:0007669"/>
    <property type="project" value="UniProtKB-SubCell"/>
</dbReference>
<evidence type="ECO:0000256" key="1">
    <source>
        <dbReference type="ARBA" id="ARBA00004604"/>
    </source>
</evidence>
<comment type="similarity">
    <text evidence="2">Belongs to the eukaryotic RPA49/POLR1E RNA polymerase subunit family.</text>
</comment>
<dbReference type="InterPro" id="IPR009668">
    <property type="entry name" value="RNA_pol-assoc_fac_A49-like"/>
</dbReference>
<dbReference type="PhylomeDB" id="A0A1B0F9Q0"/>
<evidence type="ECO:0000256" key="2">
    <source>
        <dbReference type="ARBA" id="ARBA00009430"/>
    </source>
</evidence>
<dbReference type="Pfam" id="PF01423">
    <property type="entry name" value="LSM"/>
    <property type="match status" value="1"/>
</dbReference>
<keyword evidence="8" id="KW-1185">Reference proteome</keyword>
<comment type="subcellular location">
    <subcellularLocation>
        <location evidence="1">Nucleus</location>
        <location evidence="1">Nucleolus</location>
    </subcellularLocation>
</comment>
<evidence type="ECO:0000256" key="4">
    <source>
        <dbReference type="ARBA" id="ARBA00023163"/>
    </source>
</evidence>
<dbReference type="SUPFAM" id="SSF50182">
    <property type="entry name" value="Sm-like ribonucleoproteins"/>
    <property type="match status" value="1"/>
</dbReference>
<dbReference type="Pfam" id="PF06870">
    <property type="entry name" value="RNA_pol_I_A49"/>
    <property type="match status" value="1"/>
</dbReference>
<dbReference type="GO" id="GO:0003677">
    <property type="term" value="F:DNA binding"/>
    <property type="evidence" value="ECO:0007669"/>
    <property type="project" value="InterPro"/>
</dbReference>
<feature type="domain" description="Sm" evidence="6">
    <location>
        <begin position="2"/>
        <end position="33"/>
    </location>
</feature>
<name>A0A1B0F9Q0_GLOMM</name>
<dbReference type="EnsemblMetazoa" id="GMOY000218-RA">
    <property type="protein sequence ID" value="GMOY000218-PA"/>
    <property type="gene ID" value="GMOY000218"/>
</dbReference>
<sequence length="392" mass="44319">MVGTLLGFDDFVNMLLDDAIEYENTPVRRRNGKLLAFNKSQMEFWRLKRQVDSAESSRAGGLLALNGQTYFGLINNKEADGLTDTYICVRKKAKNTLTITSLDQASLLNNVITQTDNVPSSAIEALHGDTLLKKFGGRKAMRYITDKEKMHVNVNIVQEGLQAQVDAEPSANNEENPDNNITYYESIRPRFNPEAKKVSEVYKLTDMVPQELLDRLEEEAKTIYQTKVDEIPIKSEYLLSKISGLQEGVPSAEIFLQIKIILYMDCLFNLIKSKTRSLKKAELSEISEKVENIVRERFADPNRYSGCRSAFSTEKALCHFIVLALLLESNYQVDAKILSRELNMPSSKIVKYAQLVQALPKSRSSILTLRLPTSVPSISSTFTKKRRSLTKN</sequence>
<evidence type="ECO:0000256" key="3">
    <source>
        <dbReference type="ARBA" id="ARBA00022478"/>
    </source>
</evidence>
<reference evidence="7" key="1">
    <citation type="submission" date="2020-05" db="UniProtKB">
        <authorList>
            <consortium name="EnsemblMetazoa"/>
        </authorList>
    </citation>
    <scope>IDENTIFICATION</scope>
    <source>
        <strain evidence="7">Yale</strain>
    </source>
</reference>
<evidence type="ECO:0000256" key="5">
    <source>
        <dbReference type="ARBA" id="ARBA00023242"/>
    </source>
</evidence>
<dbReference type="GO" id="GO:0006351">
    <property type="term" value="P:DNA-templated transcription"/>
    <property type="evidence" value="ECO:0007669"/>
    <property type="project" value="InterPro"/>
</dbReference>
<dbReference type="Proteomes" id="UP000092444">
    <property type="component" value="Unassembled WGS sequence"/>
</dbReference>
<evidence type="ECO:0000313" key="7">
    <source>
        <dbReference type="EnsemblMetazoa" id="GMOY000218-PA"/>
    </source>
</evidence>
<keyword evidence="3" id="KW-0240">DNA-directed RNA polymerase</keyword>
<dbReference type="GO" id="GO:0000428">
    <property type="term" value="C:DNA-directed RNA polymerase complex"/>
    <property type="evidence" value="ECO:0007669"/>
    <property type="project" value="UniProtKB-KW"/>
</dbReference>
<keyword evidence="4" id="KW-0804">Transcription</keyword>
<keyword evidence="5" id="KW-0539">Nucleus</keyword>
<dbReference type="EMBL" id="CCAG010019856">
    <property type="status" value="NOT_ANNOTATED_CDS"/>
    <property type="molecule type" value="Genomic_DNA"/>
</dbReference>
<protein>
    <recommendedName>
        <fullName evidence="6">Sm domain-containing protein</fullName>
    </recommendedName>
</protein>
<dbReference type="VEuPathDB" id="VectorBase:GMOY000218"/>
<dbReference type="Gene3D" id="2.30.30.100">
    <property type="match status" value="1"/>
</dbReference>
<dbReference type="STRING" id="37546.A0A1B0F9Q0"/>
<dbReference type="AlphaFoldDB" id="A0A1B0F9Q0"/>
<dbReference type="InterPro" id="IPR001163">
    <property type="entry name" value="Sm_dom_euk/arc"/>
</dbReference>
<accession>A0A1B0F9Q0</accession>
<proteinExistence type="inferred from homology"/>
<dbReference type="PANTHER" id="PTHR14440">
    <property type="entry name" value="DNA-DIRECTED RNA POLYMERASE I SUBUNIT RPA49"/>
    <property type="match status" value="1"/>
</dbReference>
<evidence type="ECO:0000313" key="8">
    <source>
        <dbReference type="Proteomes" id="UP000092444"/>
    </source>
</evidence>
<organism evidence="7 8">
    <name type="scientific">Glossina morsitans morsitans</name>
    <name type="common">Savannah tsetse fly</name>
    <dbReference type="NCBI Taxonomy" id="37546"/>
    <lineage>
        <taxon>Eukaryota</taxon>
        <taxon>Metazoa</taxon>
        <taxon>Ecdysozoa</taxon>
        <taxon>Arthropoda</taxon>
        <taxon>Hexapoda</taxon>
        <taxon>Insecta</taxon>
        <taxon>Pterygota</taxon>
        <taxon>Neoptera</taxon>
        <taxon>Endopterygota</taxon>
        <taxon>Diptera</taxon>
        <taxon>Brachycera</taxon>
        <taxon>Muscomorpha</taxon>
        <taxon>Hippoboscoidea</taxon>
        <taxon>Glossinidae</taxon>
        <taxon>Glossina</taxon>
    </lineage>
</organism>
<dbReference type="InterPro" id="IPR010920">
    <property type="entry name" value="LSM_dom_sf"/>
</dbReference>